<protein>
    <submittedName>
        <fullName evidence="2">Uncharacterized protein</fullName>
    </submittedName>
</protein>
<comment type="caution">
    <text evidence="2">The sequence shown here is derived from an EMBL/GenBank/DDBJ whole genome shotgun (WGS) entry which is preliminary data.</text>
</comment>
<organism evidence="2 3">
    <name type="scientific">Stecheria intestinalis</name>
    <dbReference type="NCBI Taxonomy" id="2606630"/>
    <lineage>
        <taxon>Bacteria</taxon>
        <taxon>Bacillati</taxon>
        <taxon>Bacillota</taxon>
        <taxon>Erysipelotrichia</taxon>
        <taxon>Erysipelotrichales</taxon>
        <taxon>Erysipelotrichaceae</taxon>
        <taxon>Stecheria</taxon>
    </lineage>
</organism>
<sequence>MKKWMIAAVCAAALPFSGNKVWGETDSSDGADNSSGIRIRNGEVEVQDSDGSWYELASLSDLKKAAEPEASASMEVTEESSSGLSITTGKDGEILIDGDGTGLVLTVPSSAEQQIDEMAELGTDENGELTINGVSIGYRLESLADYQAQLEALRAEASATPEPSSSAEPLYEVDITYFTEDGTEAGSENLELAAGTRKDAAAAPDGYELLSKNEIKVEAGYNSVIMLVQKTSEAEHPVTINFVDLTGKNVDTSETELKAGTYKTDGTDSLVEIPDGYEAVAPKKITITEIGGTYDVLVKKSGTEKTDSGD</sequence>
<accession>A0A7X2TG51</accession>
<gene>
    <name evidence="2" type="ORF">FYJ51_11310</name>
</gene>
<evidence type="ECO:0000313" key="2">
    <source>
        <dbReference type="EMBL" id="MSS59479.1"/>
    </source>
</evidence>
<feature type="compositionally biased region" description="Polar residues" evidence="1">
    <location>
        <begin position="79"/>
        <end position="88"/>
    </location>
</feature>
<keyword evidence="3" id="KW-1185">Reference proteome</keyword>
<dbReference type="AlphaFoldDB" id="A0A7X2TG51"/>
<name>A0A7X2TG51_9FIRM</name>
<dbReference type="Proteomes" id="UP000461880">
    <property type="component" value="Unassembled WGS sequence"/>
</dbReference>
<dbReference type="RefSeq" id="WP_154505739.1">
    <property type="nucleotide sequence ID" value="NZ_VUMN01000033.1"/>
</dbReference>
<reference evidence="2 3" key="1">
    <citation type="submission" date="2019-08" db="EMBL/GenBank/DDBJ databases">
        <title>In-depth cultivation of the pig gut microbiome towards novel bacterial diversity and tailored functional studies.</title>
        <authorList>
            <person name="Wylensek D."/>
            <person name="Hitch T.C.A."/>
            <person name="Clavel T."/>
        </authorList>
    </citation>
    <scope>NUCLEOTIDE SEQUENCE [LARGE SCALE GENOMIC DNA]</scope>
    <source>
        <strain evidence="2 3">Oil+RF-744-GAM-WT-6</strain>
    </source>
</reference>
<dbReference type="EMBL" id="VUMN01000033">
    <property type="protein sequence ID" value="MSS59479.1"/>
    <property type="molecule type" value="Genomic_DNA"/>
</dbReference>
<proteinExistence type="predicted"/>
<evidence type="ECO:0000256" key="1">
    <source>
        <dbReference type="SAM" id="MobiDB-lite"/>
    </source>
</evidence>
<evidence type="ECO:0000313" key="3">
    <source>
        <dbReference type="Proteomes" id="UP000461880"/>
    </source>
</evidence>
<feature type="region of interest" description="Disordered" evidence="1">
    <location>
        <begin position="69"/>
        <end position="90"/>
    </location>
</feature>